<dbReference type="Proteomes" id="UP000179243">
    <property type="component" value="Unassembled WGS sequence"/>
</dbReference>
<dbReference type="EMBL" id="MFYX01000011">
    <property type="protein sequence ID" value="OGK07295.1"/>
    <property type="molecule type" value="Genomic_DNA"/>
</dbReference>
<dbReference type="NCBIfam" id="TIGR04183">
    <property type="entry name" value="Por_Secre_tail"/>
    <property type="match status" value="1"/>
</dbReference>
<dbReference type="InterPro" id="IPR026444">
    <property type="entry name" value="Secre_tail"/>
</dbReference>
<name>A0A1F7FKQ9_UNCRA</name>
<evidence type="ECO:0000259" key="1">
    <source>
        <dbReference type="Pfam" id="PF18962"/>
    </source>
</evidence>
<evidence type="ECO:0000313" key="2">
    <source>
        <dbReference type="EMBL" id="OGK07295.1"/>
    </source>
</evidence>
<dbReference type="PANTHER" id="PTHR47199">
    <property type="entry name" value="PHOTOSYSTEM II STABILITY/ASSEMBLY FACTOR HCF136, CHLOROPLASTIC"/>
    <property type="match status" value="1"/>
</dbReference>
<protein>
    <recommendedName>
        <fullName evidence="1">Secretion system C-terminal sorting domain-containing protein</fullName>
    </recommendedName>
</protein>
<dbReference type="Pfam" id="PF18962">
    <property type="entry name" value="Por_Secre_tail"/>
    <property type="match status" value="1"/>
</dbReference>
<dbReference type="Gene3D" id="2.60.40.4070">
    <property type="match status" value="1"/>
</dbReference>
<dbReference type="PANTHER" id="PTHR47199:SF2">
    <property type="entry name" value="PHOTOSYSTEM II STABILITY_ASSEMBLY FACTOR HCF136, CHLOROPLASTIC"/>
    <property type="match status" value="1"/>
</dbReference>
<gene>
    <name evidence="2" type="ORF">A2519_14305</name>
</gene>
<comment type="caution">
    <text evidence="2">The sequence shown here is derived from an EMBL/GenBank/DDBJ whole genome shotgun (WGS) entry which is preliminary data.</text>
</comment>
<dbReference type="SUPFAM" id="SSF110296">
    <property type="entry name" value="Oligoxyloglucan reducing end-specific cellobiohydrolase"/>
    <property type="match status" value="1"/>
</dbReference>
<feature type="domain" description="Secretion system C-terminal sorting" evidence="1">
    <location>
        <begin position="329"/>
        <end position="403"/>
    </location>
</feature>
<sequence length="406" mass="44980">MKLIVAFTFFLSQLIIGAWNIDNTFINVAKHTDELMLVRAIQIIDPANAWAITHNNLYRYQDSTWSEKSPGGPFSLMSINFKDTREGWIGCAGSIFLKFTDNTFTQANLQPYSNIRAITNQDSNSLEAAGEMSVIFHYNPVNNWVVDTTVYSPHPYAFNDISFSDKNHGWAVGSPAIPEDTLFYVFTYNYGAWQIVAINQKVPLLSVYAIDSATAWIVGGSGTILKLEGGSWHPFASPTNHHLNKVFFVDKMHGWAVGDSGTILYFNGQTWQVQNSGTTLNLYSVSFSDTMHGWVSGDAFTVLKTNNGGAIATEKSGTARKELNLNIKPNPFNPTAQIVLENPSSGKIKLAVYNIQGQMVSQIIDRTLKSGIYTFNFDGHGLPSGTYILSLKAGNKMLTKKMVLLR</sequence>
<proteinExistence type="predicted"/>
<reference evidence="2 3" key="1">
    <citation type="journal article" date="2016" name="Nat. Commun.">
        <title>Thousands of microbial genomes shed light on interconnected biogeochemical processes in an aquifer system.</title>
        <authorList>
            <person name="Anantharaman K."/>
            <person name="Brown C.T."/>
            <person name="Hug L.A."/>
            <person name="Sharon I."/>
            <person name="Castelle C.J."/>
            <person name="Probst A.J."/>
            <person name="Thomas B.C."/>
            <person name="Singh A."/>
            <person name="Wilkins M.J."/>
            <person name="Karaoz U."/>
            <person name="Brodie E.L."/>
            <person name="Williams K.H."/>
            <person name="Hubbard S.S."/>
            <person name="Banfield J.F."/>
        </authorList>
    </citation>
    <scope>NUCLEOTIDE SEQUENCE [LARGE SCALE GENOMIC DNA]</scope>
</reference>
<accession>A0A1F7FKQ9</accession>
<dbReference type="AlphaFoldDB" id="A0A1F7FKQ9"/>
<evidence type="ECO:0000313" key="3">
    <source>
        <dbReference type="Proteomes" id="UP000179243"/>
    </source>
</evidence>
<organism evidence="2 3">
    <name type="scientific">Candidatus Raymondbacteria bacterium RIFOXYD12_FULL_49_13</name>
    <dbReference type="NCBI Taxonomy" id="1817890"/>
    <lineage>
        <taxon>Bacteria</taxon>
        <taxon>Raymondiibacteriota</taxon>
    </lineage>
</organism>